<proteinExistence type="predicted"/>
<keyword evidence="2" id="KW-1185">Reference proteome</keyword>
<dbReference type="AlphaFoldDB" id="A0A839DXD6"/>
<dbReference type="Proteomes" id="UP000569329">
    <property type="component" value="Unassembled WGS sequence"/>
</dbReference>
<protein>
    <submittedName>
        <fullName evidence="1">Uncharacterized protein</fullName>
    </submittedName>
</protein>
<organism evidence="1 2">
    <name type="scientific">Halosaccharopolyspora lacisalsi</name>
    <dbReference type="NCBI Taxonomy" id="1000566"/>
    <lineage>
        <taxon>Bacteria</taxon>
        <taxon>Bacillati</taxon>
        <taxon>Actinomycetota</taxon>
        <taxon>Actinomycetes</taxon>
        <taxon>Pseudonocardiales</taxon>
        <taxon>Pseudonocardiaceae</taxon>
        <taxon>Halosaccharopolyspora</taxon>
    </lineage>
</organism>
<sequence>MLALPGLVGFAALLNVIAVYQAPSARTAWSRSKPLAVGGTLAVLLLSNWISESLWS</sequence>
<evidence type="ECO:0000313" key="2">
    <source>
        <dbReference type="Proteomes" id="UP000569329"/>
    </source>
</evidence>
<reference evidence="1 2" key="1">
    <citation type="submission" date="2020-07" db="EMBL/GenBank/DDBJ databases">
        <title>Sequencing the genomes of 1000 actinobacteria strains.</title>
        <authorList>
            <person name="Klenk H.-P."/>
        </authorList>
    </citation>
    <scope>NUCLEOTIDE SEQUENCE [LARGE SCALE GENOMIC DNA]</scope>
    <source>
        <strain evidence="1 2">DSM 45975</strain>
    </source>
</reference>
<comment type="caution">
    <text evidence="1">The sequence shown here is derived from an EMBL/GenBank/DDBJ whole genome shotgun (WGS) entry which is preliminary data.</text>
</comment>
<name>A0A839DXD6_9PSEU</name>
<gene>
    <name evidence="1" type="ORF">FHX42_001210</name>
</gene>
<evidence type="ECO:0000313" key="1">
    <source>
        <dbReference type="EMBL" id="MBA8823881.1"/>
    </source>
</evidence>
<dbReference type="EMBL" id="JACGWZ010000001">
    <property type="protein sequence ID" value="MBA8823881.1"/>
    <property type="molecule type" value="Genomic_DNA"/>
</dbReference>
<accession>A0A839DXD6</accession>